<proteinExistence type="inferred from homology"/>
<organism evidence="4 5">
    <name type="scientific">Paralimibaculum aggregatum</name>
    <dbReference type="NCBI Taxonomy" id="3036245"/>
    <lineage>
        <taxon>Bacteria</taxon>
        <taxon>Pseudomonadati</taxon>
        <taxon>Pseudomonadota</taxon>
        <taxon>Alphaproteobacteria</taxon>
        <taxon>Rhodobacterales</taxon>
        <taxon>Paracoccaceae</taxon>
        <taxon>Paralimibaculum</taxon>
    </lineage>
</organism>
<dbReference type="RefSeq" id="WP_285669418.1">
    <property type="nucleotide sequence ID" value="NZ_BSYI01000001.1"/>
</dbReference>
<evidence type="ECO:0000256" key="3">
    <source>
        <dbReference type="SAM" id="Phobius"/>
    </source>
</evidence>
<dbReference type="PIRSF" id="PIRSF016661">
    <property type="entry name" value="BioY"/>
    <property type="match status" value="1"/>
</dbReference>
<accession>A0ABQ6LBJ2</accession>
<keyword evidence="5" id="KW-1185">Reference proteome</keyword>
<gene>
    <name evidence="4" type="ORF">LNKW23_00020</name>
</gene>
<evidence type="ECO:0000313" key="4">
    <source>
        <dbReference type="EMBL" id="GMG80790.1"/>
    </source>
</evidence>
<comment type="similarity">
    <text evidence="1 2">Belongs to the BioY family.</text>
</comment>
<dbReference type="EMBL" id="BSYI01000001">
    <property type="protein sequence ID" value="GMG80790.1"/>
    <property type="molecule type" value="Genomic_DNA"/>
</dbReference>
<keyword evidence="2" id="KW-1003">Cell membrane</keyword>
<feature type="transmembrane region" description="Helical" evidence="3">
    <location>
        <begin position="25"/>
        <end position="43"/>
    </location>
</feature>
<sequence>MARTLNGRVLSEVVWTDGAIWTKRVALVALGIAAMAIAAKVKVPFWPVPITMQSFVVLSVGAAYGMRLGAVTLLGYLAIGALGFDIFTSSSASNNGLAYMMAGTGGYLVGFLLAVLALGALARIGWDRSPLKMAGAMLIGEVLIFLPGVLWLGHLYAADKGWAWVMEWGLTAFLPAEALKLALAAVLFPLAWRAVGRARG</sequence>
<evidence type="ECO:0000256" key="2">
    <source>
        <dbReference type="PIRNR" id="PIRNR016661"/>
    </source>
</evidence>
<protein>
    <recommendedName>
        <fullName evidence="2">Biotin transporter</fullName>
    </recommendedName>
</protein>
<dbReference type="PANTHER" id="PTHR34295">
    <property type="entry name" value="BIOTIN TRANSPORTER BIOY"/>
    <property type="match status" value="1"/>
</dbReference>
<keyword evidence="2 3" id="KW-0472">Membrane</keyword>
<dbReference type="PANTHER" id="PTHR34295:SF1">
    <property type="entry name" value="BIOTIN TRANSPORTER BIOY"/>
    <property type="match status" value="1"/>
</dbReference>
<name>A0ABQ6LBJ2_9RHOB</name>
<keyword evidence="3" id="KW-1133">Transmembrane helix</keyword>
<keyword evidence="2" id="KW-0813">Transport</keyword>
<keyword evidence="3" id="KW-0812">Transmembrane</keyword>
<dbReference type="Proteomes" id="UP001239909">
    <property type="component" value="Unassembled WGS sequence"/>
</dbReference>
<comment type="subcellular location">
    <subcellularLocation>
        <location evidence="2">Cell membrane</location>
        <topology evidence="2">Multi-pass membrane protein</topology>
    </subcellularLocation>
</comment>
<dbReference type="InterPro" id="IPR003784">
    <property type="entry name" value="BioY"/>
</dbReference>
<dbReference type="Gene3D" id="1.10.1760.20">
    <property type="match status" value="1"/>
</dbReference>
<evidence type="ECO:0000256" key="1">
    <source>
        <dbReference type="ARBA" id="ARBA00010692"/>
    </source>
</evidence>
<feature type="transmembrane region" description="Helical" evidence="3">
    <location>
        <begin position="178"/>
        <end position="195"/>
    </location>
</feature>
<comment type="caution">
    <text evidence="4">The sequence shown here is derived from an EMBL/GenBank/DDBJ whole genome shotgun (WGS) entry which is preliminary data.</text>
</comment>
<evidence type="ECO:0000313" key="5">
    <source>
        <dbReference type="Proteomes" id="UP001239909"/>
    </source>
</evidence>
<feature type="transmembrane region" description="Helical" evidence="3">
    <location>
        <begin position="134"/>
        <end position="158"/>
    </location>
</feature>
<reference evidence="4 5" key="1">
    <citation type="submission" date="2023-04" db="EMBL/GenBank/DDBJ databases">
        <title>Marinoamorphus aggregata gen. nov., sp. Nov., isolate from tissue of brittle star Ophioplocus japonicus.</title>
        <authorList>
            <person name="Kawano K."/>
            <person name="Sawayama S."/>
            <person name="Nakagawa S."/>
        </authorList>
    </citation>
    <scope>NUCLEOTIDE SEQUENCE [LARGE SCALE GENOMIC DNA]</scope>
    <source>
        <strain evidence="4 5">NKW23</strain>
    </source>
</reference>
<dbReference type="Pfam" id="PF02632">
    <property type="entry name" value="BioY"/>
    <property type="match status" value="1"/>
</dbReference>
<feature type="transmembrane region" description="Helical" evidence="3">
    <location>
        <begin position="99"/>
        <end position="122"/>
    </location>
</feature>